<dbReference type="Pfam" id="PF24626">
    <property type="entry name" value="SH3_Tf2-1"/>
    <property type="match status" value="1"/>
</dbReference>
<dbReference type="CDD" id="cd09274">
    <property type="entry name" value="RNase_HI_RT_Ty3"/>
    <property type="match status" value="1"/>
</dbReference>
<feature type="domain" description="Reverse transcriptase RNase H-like" evidence="8">
    <location>
        <begin position="134"/>
        <end position="230"/>
    </location>
</feature>
<dbReference type="GO" id="GO:0004519">
    <property type="term" value="F:endonuclease activity"/>
    <property type="evidence" value="ECO:0007669"/>
    <property type="project" value="UniProtKB-KW"/>
</dbReference>
<evidence type="ECO:0000256" key="3">
    <source>
        <dbReference type="ARBA" id="ARBA00022722"/>
    </source>
</evidence>
<keyword evidence="3" id="KW-0540">Nuclease</keyword>
<organism evidence="10 11">
    <name type="scientific">Solanum verrucosum</name>
    <dbReference type="NCBI Taxonomy" id="315347"/>
    <lineage>
        <taxon>Eukaryota</taxon>
        <taxon>Viridiplantae</taxon>
        <taxon>Streptophyta</taxon>
        <taxon>Embryophyta</taxon>
        <taxon>Tracheophyta</taxon>
        <taxon>Spermatophyta</taxon>
        <taxon>Magnoliopsida</taxon>
        <taxon>eudicotyledons</taxon>
        <taxon>Gunneridae</taxon>
        <taxon>Pentapetalae</taxon>
        <taxon>asterids</taxon>
        <taxon>lamiids</taxon>
        <taxon>Solanales</taxon>
        <taxon>Solanaceae</taxon>
        <taxon>Solanoideae</taxon>
        <taxon>Solaneae</taxon>
        <taxon>Solanum</taxon>
    </lineage>
</organism>
<keyword evidence="1" id="KW-0808">Transferase</keyword>
<dbReference type="SUPFAM" id="SSF56672">
    <property type="entry name" value="DNA/RNA polymerases"/>
    <property type="match status" value="1"/>
</dbReference>
<keyword evidence="6" id="KW-0695">RNA-directed DNA polymerase</keyword>
<dbReference type="InterPro" id="IPR056924">
    <property type="entry name" value="SH3_Tf2-1"/>
</dbReference>
<dbReference type="Pfam" id="PF03732">
    <property type="entry name" value="Retrotrans_gag"/>
    <property type="match status" value="1"/>
</dbReference>
<sequence length="633" mass="72206">MQILRSCRCNPRLPSTDSSEQNYGRLARTVVRSTVQRSDRHIVSGDGIRVDTQKIEAVQNWPRPTSPTDIRSFLGLDGYYRRFVEGFSCISSPLTKLTQKTVKFQWSEGCEKSFQELKKRLTTASVLTLPEGTQGFVVYCDASRVGLGSVLMQNGKVIAYVSIELKVHEKNYLTHDLELVAVVFALKIWRYYLYGVHMDVYTDHKSLQHVSSQKELNLRQRKWLQLLKDYDMSILYHPGKANVKPQPMLVVRGSPLQPLPKPTSENWLSLDPRTDSRSMLAQSVANQNNQRVPVQANANVRLAAAKVREFVRMNPPEFLGSQVGEDPQNFINEVKKIFEVMQQNLSGQFFSIKLREVRAQEFMNLRQGNMMVQEYGLKFNQLSMYAPHMVADSRAQMNKFLYGVLDLVKTECRNIMLELEFQVDDWVFLKMSPMKEVMRFGKKGKLNRRYIGPYKILKRIDKVAYELDLPAELAAVHHVFHISLLKKCVGDPASVVPLESVDVKDSLSYEDVPVEILDRQVRRLRNKEVASVKVRPRPVLVVRGSPLQPFPKPSSENWLSLDTRTDPRSVGQTTVCDLCPWIKAPFTQPLMQMTADQHRPSFNPRSVGLTVGEGQQPVRGKLLIGSTSNGHKS</sequence>
<dbReference type="GO" id="GO:0003964">
    <property type="term" value="F:RNA-directed DNA polymerase activity"/>
    <property type="evidence" value="ECO:0007669"/>
    <property type="project" value="UniProtKB-KW"/>
</dbReference>
<dbReference type="InterPro" id="IPR005162">
    <property type="entry name" value="Retrotrans_gag_dom"/>
</dbReference>
<feature type="domain" description="Tf2-1-like SH3-like" evidence="9">
    <location>
        <begin position="425"/>
        <end position="489"/>
    </location>
</feature>
<evidence type="ECO:0000313" key="11">
    <source>
        <dbReference type="Proteomes" id="UP001234989"/>
    </source>
</evidence>
<evidence type="ECO:0000256" key="2">
    <source>
        <dbReference type="ARBA" id="ARBA00022695"/>
    </source>
</evidence>
<proteinExistence type="predicted"/>
<evidence type="ECO:0000256" key="1">
    <source>
        <dbReference type="ARBA" id="ARBA00022679"/>
    </source>
</evidence>
<keyword evidence="5" id="KW-0378">Hydrolase</keyword>
<evidence type="ECO:0000313" key="10">
    <source>
        <dbReference type="EMBL" id="WMV54289.1"/>
    </source>
</evidence>
<evidence type="ECO:0000256" key="4">
    <source>
        <dbReference type="ARBA" id="ARBA00022759"/>
    </source>
</evidence>
<evidence type="ECO:0000259" key="7">
    <source>
        <dbReference type="Pfam" id="PF03732"/>
    </source>
</evidence>
<dbReference type="InterPro" id="IPR043502">
    <property type="entry name" value="DNA/RNA_pol_sf"/>
</dbReference>
<dbReference type="Gene3D" id="3.30.70.270">
    <property type="match status" value="1"/>
</dbReference>
<reference evidence="10" key="1">
    <citation type="submission" date="2023-08" db="EMBL/GenBank/DDBJ databases">
        <title>A de novo genome assembly of Solanum verrucosum Schlechtendal, a Mexican diploid species geographically isolated from the other diploid A-genome species in potato relatives.</title>
        <authorList>
            <person name="Hosaka K."/>
        </authorList>
    </citation>
    <scope>NUCLEOTIDE SEQUENCE</scope>
    <source>
        <tissue evidence="10">Young leaves</tissue>
    </source>
</reference>
<dbReference type="InterPro" id="IPR050951">
    <property type="entry name" value="Retrovirus_Pol_polyprotein"/>
</dbReference>
<dbReference type="GO" id="GO:0016787">
    <property type="term" value="F:hydrolase activity"/>
    <property type="evidence" value="ECO:0007669"/>
    <property type="project" value="UniProtKB-KW"/>
</dbReference>
<protein>
    <submittedName>
        <fullName evidence="10">Uncharacterized protein</fullName>
    </submittedName>
</protein>
<name>A0AAF0ZZ93_SOLVR</name>
<keyword evidence="2" id="KW-0548">Nucleotidyltransferase</keyword>
<gene>
    <name evidence="10" type="ORF">MTR67_047674</name>
</gene>
<keyword evidence="11" id="KW-1185">Reference proteome</keyword>
<evidence type="ECO:0000256" key="6">
    <source>
        <dbReference type="ARBA" id="ARBA00022918"/>
    </source>
</evidence>
<dbReference type="InterPro" id="IPR043128">
    <property type="entry name" value="Rev_trsase/Diguanyl_cyclase"/>
</dbReference>
<evidence type="ECO:0000256" key="5">
    <source>
        <dbReference type="ARBA" id="ARBA00022801"/>
    </source>
</evidence>
<dbReference type="AlphaFoldDB" id="A0AAF0ZZ93"/>
<dbReference type="Proteomes" id="UP001234989">
    <property type="component" value="Chromosome 11"/>
</dbReference>
<dbReference type="PANTHER" id="PTHR37984">
    <property type="entry name" value="PROTEIN CBG26694"/>
    <property type="match status" value="1"/>
</dbReference>
<dbReference type="FunFam" id="3.30.70.270:FF:000020">
    <property type="entry name" value="Transposon Tf2-6 polyprotein-like Protein"/>
    <property type="match status" value="1"/>
</dbReference>
<evidence type="ECO:0000259" key="8">
    <source>
        <dbReference type="Pfam" id="PF17917"/>
    </source>
</evidence>
<keyword evidence="4" id="KW-0255">Endonuclease</keyword>
<dbReference type="PANTHER" id="PTHR37984:SF5">
    <property type="entry name" value="PROTEIN NYNRIN-LIKE"/>
    <property type="match status" value="1"/>
</dbReference>
<dbReference type="InterPro" id="IPR041373">
    <property type="entry name" value="RT_RNaseH"/>
</dbReference>
<evidence type="ECO:0000259" key="9">
    <source>
        <dbReference type="Pfam" id="PF24626"/>
    </source>
</evidence>
<feature type="domain" description="Retrotransposon gag" evidence="7">
    <location>
        <begin position="335"/>
        <end position="404"/>
    </location>
</feature>
<dbReference type="Pfam" id="PF17917">
    <property type="entry name" value="RT_RNaseH"/>
    <property type="match status" value="1"/>
</dbReference>
<accession>A0AAF0ZZ93</accession>
<dbReference type="EMBL" id="CP133622">
    <property type="protein sequence ID" value="WMV54289.1"/>
    <property type="molecule type" value="Genomic_DNA"/>
</dbReference>